<organism evidence="8 9">
    <name type="scientific">Dyadobacter jiangsuensis</name>
    <dbReference type="NCBI Taxonomy" id="1591085"/>
    <lineage>
        <taxon>Bacteria</taxon>
        <taxon>Pseudomonadati</taxon>
        <taxon>Bacteroidota</taxon>
        <taxon>Cytophagia</taxon>
        <taxon>Cytophagales</taxon>
        <taxon>Spirosomataceae</taxon>
        <taxon>Dyadobacter</taxon>
    </lineage>
</organism>
<comment type="caution">
    <text evidence="8">The sequence shown here is derived from an EMBL/GenBank/DDBJ whole genome shotgun (WGS) entry which is preliminary data.</text>
</comment>
<dbReference type="PANTHER" id="PTHR33794">
    <property type="entry name" value="BACILLOLYSIN"/>
    <property type="match status" value="1"/>
</dbReference>
<evidence type="ECO:0000256" key="4">
    <source>
        <dbReference type="ARBA" id="ARBA00022833"/>
    </source>
</evidence>
<dbReference type="GO" id="GO:0006508">
    <property type="term" value="P:proteolysis"/>
    <property type="evidence" value="ECO:0007669"/>
    <property type="project" value="UniProtKB-KW"/>
</dbReference>
<gene>
    <name evidence="8" type="ORF">CLV60_10858</name>
</gene>
<evidence type="ECO:0000256" key="2">
    <source>
        <dbReference type="ARBA" id="ARBA00022723"/>
    </source>
</evidence>
<evidence type="ECO:0000256" key="3">
    <source>
        <dbReference type="ARBA" id="ARBA00022801"/>
    </source>
</evidence>
<evidence type="ECO:0000259" key="6">
    <source>
        <dbReference type="Pfam" id="PF01447"/>
    </source>
</evidence>
<protein>
    <submittedName>
        <fullName evidence="8">Thermolysin metallopeptidase-like protein</fullName>
    </submittedName>
</protein>
<dbReference type="Pfam" id="PF02868">
    <property type="entry name" value="Peptidase_M4_C"/>
    <property type="match status" value="1"/>
</dbReference>
<keyword evidence="3" id="KW-0378">Hydrolase</keyword>
<dbReference type="EMBL" id="PYAS01000008">
    <property type="protein sequence ID" value="PSL27204.1"/>
    <property type="molecule type" value="Genomic_DNA"/>
</dbReference>
<dbReference type="Pfam" id="PF01447">
    <property type="entry name" value="Peptidase_M4"/>
    <property type="match status" value="1"/>
</dbReference>
<keyword evidence="1" id="KW-0645">Protease</keyword>
<dbReference type="Proteomes" id="UP000241964">
    <property type="component" value="Unassembled WGS sequence"/>
</dbReference>
<evidence type="ECO:0000256" key="1">
    <source>
        <dbReference type="ARBA" id="ARBA00022670"/>
    </source>
</evidence>
<dbReference type="Gene3D" id="2.60.40.10">
    <property type="entry name" value="Immunoglobulins"/>
    <property type="match status" value="1"/>
</dbReference>
<dbReference type="OrthoDB" id="291295at2"/>
<dbReference type="InterPro" id="IPR027268">
    <property type="entry name" value="Peptidase_M4/M1_CTD_sf"/>
</dbReference>
<dbReference type="GO" id="GO:0004222">
    <property type="term" value="F:metalloendopeptidase activity"/>
    <property type="evidence" value="ECO:0007669"/>
    <property type="project" value="InterPro"/>
</dbReference>
<sequence>MMKKLHLVLTGAFLLFQQYTAVSQTLYNAKNVDRTAMSYYNGLRTFRALEYTINPDPVSEKIYRLQTLPENGFPGIQIYGTDNGSTVFFEDKTPYDNTFADNPTPYLSTEAVQLYFGFQTAMKILDQRFGWKGMDGTDTNPIKISIENSDGTQNDYSYARFSGDLNNPFFRFGKSFIHNSPLPSSIDIVSHELGHAIMKYRSNIASLSSLCTEYRSIDEGLADVFGIYVKNKFLQSTPQNYNWLLLKEIQTIPHDMSNPKSHGRADTYRGKNFDNGCSDNYNYDAGAGVLAKWFYLLSSGFAGSATNDLGYQYSNLTGIGVEKAIQIVWDAIPKLKNYSDYPAFKAFTLDVATQLYGANSTEYQAVEKAWCAVGVCDNNLPFFKIYPPNASSNIDPWPAVKVNFSWDNDPRVKKVEVQMASDYNFTNPQVYEVNNFDMFFKYGGGVFYKGSASGYFRPDETVYVRARITQADSNFCKGLNPLCQIYQQFSPTHAFKLGDKKVQFWPATTYTSVKPWYPEITWKSEKDAELYLMQVASDASFNSIVYEGFSPHTGNFTETGLINATLEIGQTYYARVAAKRLNKPILKSNYGL</sequence>
<dbReference type="PANTHER" id="PTHR33794:SF1">
    <property type="entry name" value="BACILLOLYSIN"/>
    <property type="match status" value="1"/>
</dbReference>
<proteinExistence type="predicted"/>
<evidence type="ECO:0000313" key="9">
    <source>
        <dbReference type="Proteomes" id="UP000241964"/>
    </source>
</evidence>
<keyword evidence="4" id="KW-0862">Zinc</keyword>
<evidence type="ECO:0000256" key="5">
    <source>
        <dbReference type="ARBA" id="ARBA00023049"/>
    </source>
</evidence>
<dbReference type="InterPro" id="IPR050728">
    <property type="entry name" value="Zinc_Metalloprotease_M4"/>
</dbReference>
<dbReference type="RefSeq" id="WP_106596620.1">
    <property type="nucleotide sequence ID" value="NZ_PYAS01000008.1"/>
</dbReference>
<dbReference type="Gene3D" id="3.10.170.10">
    <property type="match status" value="1"/>
</dbReference>
<evidence type="ECO:0000259" key="7">
    <source>
        <dbReference type="Pfam" id="PF02868"/>
    </source>
</evidence>
<feature type="domain" description="Peptidase M4" evidence="6">
    <location>
        <begin position="76"/>
        <end position="198"/>
    </location>
</feature>
<keyword evidence="2" id="KW-0479">Metal-binding</keyword>
<dbReference type="InterPro" id="IPR001570">
    <property type="entry name" value="Peptidase_M4_C_domain"/>
</dbReference>
<evidence type="ECO:0000313" key="8">
    <source>
        <dbReference type="EMBL" id="PSL27204.1"/>
    </source>
</evidence>
<dbReference type="Gene3D" id="1.10.390.10">
    <property type="entry name" value="Neutral Protease Domain 2"/>
    <property type="match status" value="1"/>
</dbReference>
<dbReference type="SUPFAM" id="SSF55486">
    <property type="entry name" value="Metalloproteases ('zincins'), catalytic domain"/>
    <property type="match status" value="1"/>
</dbReference>
<feature type="domain" description="Peptidase M4 C-terminal" evidence="7">
    <location>
        <begin position="217"/>
        <end position="375"/>
    </location>
</feature>
<keyword evidence="5" id="KW-0482">Metalloprotease</keyword>
<reference evidence="8 9" key="1">
    <citation type="submission" date="2018-03" db="EMBL/GenBank/DDBJ databases">
        <title>Genomic Encyclopedia of Archaeal and Bacterial Type Strains, Phase II (KMG-II): from individual species to whole genera.</title>
        <authorList>
            <person name="Goeker M."/>
        </authorList>
    </citation>
    <scope>NUCLEOTIDE SEQUENCE [LARGE SCALE GENOMIC DNA]</scope>
    <source>
        <strain evidence="8 9">DSM 29057</strain>
    </source>
</reference>
<dbReference type="AlphaFoldDB" id="A0A2P8FZR3"/>
<accession>A0A2P8FZR3</accession>
<keyword evidence="9" id="KW-1185">Reference proteome</keyword>
<dbReference type="InterPro" id="IPR013856">
    <property type="entry name" value="Peptidase_M4_domain"/>
</dbReference>
<dbReference type="InterPro" id="IPR013783">
    <property type="entry name" value="Ig-like_fold"/>
</dbReference>
<name>A0A2P8FZR3_9BACT</name>
<dbReference type="GO" id="GO:0046872">
    <property type="term" value="F:metal ion binding"/>
    <property type="evidence" value="ECO:0007669"/>
    <property type="project" value="UniProtKB-KW"/>
</dbReference>